<accession>A0ABZ0B0T1</accession>
<sequence>MAPDNAFEFVSTLALVGWTLLATAVACKPGVMRDRLLQMSGRFVPLLLCTCYVALLVQHWGSAPGGNFGSLEGVTTLFASPGKLVGGWVHFLAFDLWLGRWMVDDLEAKQRSRWLLLPCLPLTFLFGPAGLLLHCGLFAAPLPRAGLVEARGE</sequence>
<gene>
    <name evidence="2" type="ORF">RAN89_03545</name>
</gene>
<evidence type="ECO:0000313" key="3">
    <source>
        <dbReference type="Proteomes" id="UP001302257"/>
    </source>
</evidence>
<feature type="transmembrane region" description="Helical" evidence="1">
    <location>
        <begin position="43"/>
        <end position="61"/>
    </location>
</feature>
<evidence type="ECO:0000256" key="1">
    <source>
        <dbReference type="SAM" id="Phobius"/>
    </source>
</evidence>
<dbReference type="EMBL" id="CP132507">
    <property type="protein sequence ID" value="WNO05519.1"/>
    <property type="molecule type" value="Genomic_DNA"/>
</dbReference>
<keyword evidence="1" id="KW-1133">Transmembrane helix</keyword>
<dbReference type="Pfam" id="PF14108">
    <property type="entry name" value="ABA4-like"/>
    <property type="match status" value="1"/>
</dbReference>
<proteinExistence type="predicted"/>
<feature type="transmembrane region" description="Helical" evidence="1">
    <location>
        <begin position="6"/>
        <end position="31"/>
    </location>
</feature>
<name>A0ABZ0B0T1_9BURK</name>
<dbReference type="InterPro" id="IPR025461">
    <property type="entry name" value="ABA4-like"/>
</dbReference>
<protein>
    <submittedName>
        <fullName evidence="2">ABA4-like family protein</fullName>
    </submittedName>
</protein>
<dbReference type="RefSeq" id="WP_313868282.1">
    <property type="nucleotide sequence ID" value="NZ_CP132507.1"/>
</dbReference>
<feature type="transmembrane region" description="Helical" evidence="1">
    <location>
        <begin position="85"/>
        <end position="103"/>
    </location>
</feature>
<reference evidence="2 3" key="1">
    <citation type="submission" date="2023-08" db="EMBL/GenBank/DDBJ databases">
        <title>Rhodoferax potami sp. nov. and Rhodoferax mekongensis sp. nov., isolated from the Mekong River in Thailand.</title>
        <authorList>
            <person name="Kitikhun S."/>
            <person name="Charoenyingcharoen P."/>
            <person name="Siriarchawattana P."/>
            <person name="Likhitrattanapisal S."/>
            <person name="Nilsakha T."/>
            <person name="Chanpet A."/>
            <person name="Rattanawaree P."/>
            <person name="Ingsriswang S."/>
        </authorList>
    </citation>
    <scope>NUCLEOTIDE SEQUENCE [LARGE SCALE GENOMIC DNA]</scope>
    <source>
        <strain evidence="2 3">TBRC 17307</strain>
    </source>
</reference>
<organism evidence="2 3">
    <name type="scientific">Rhodoferax mekongensis</name>
    <dbReference type="NCBI Taxonomy" id="3068341"/>
    <lineage>
        <taxon>Bacteria</taxon>
        <taxon>Pseudomonadati</taxon>
        <taxon>Pseudomonadota</taxon>
        <taxon>Betaproteobacteria</taxon>
        <taxon>Burkholderiales</taxon>
        <taxon>Comamonadaceae</taxon>
        <taxon>Rhodoferax</taxon>
    </lineage>
</organism>
<evidence type="ECO:0000313" key="2">
    <source>
        <dbReference type="EMBL" id="WNO05519.1"/>
    </source>
</evidence>
<dbReference type="Proteomes" id="UP001302257">
    <property type="component" value="Chromosome"/>
</dbReference>
<keyword evidence="1" id="KW-0812">Transmembrane</keyword>
<keyword evidence="3" id="KW-1185">Reference proteome</keyword>
<keyword evidence="1" id="KW-0472">Membrane</keyword>
<feature type="transmembrane region" description="Helical" evidence="1">
    <location>
        <begin position="115"/>
        <end position="139"/>
    </location>
</feature>